<dbReference type="InterPro" id="IPR023032">
    <property type="entry name" value="tRNA_MAMT_biosynth_bifunc_MnmC"/>
</dbReference>
<evidence type="ECO:0000256" key="3">
    <source>
        <dbReference type="ARBA" id="ARBA00022630"/>
    </source>
</evidence>
<dbReference type="NCBIfam" id="NF002481">
    <property type="entry name" value="PRK01747.1-2"/>
    <property type="match status" value="1"/>
</dbReference>
<evidence type="ECO:0000259" key="12">
    <source>
        <dbReference type="Pfam" id="PF05430"/>
    </source>
</evidence>
<evidence type="ECO:0000256" key="10">
    <source>
        <dbReference type="HAMAP-Rule" id="MF_01102"/>
    </source>
</evidence>
<dbReference type="EC" id="2.1.1.61" evidence="10"/>
<evidence type="ECO:0000256" key="9">
    <source>
        <dbReference type="ARBA" id="ARBA00023268"/>
    </source>
</evidence>
<dbReference type="GO" id="GO:0004808">
    <property type="term" value="F:tRNA (5-methylaminomethyl-2-thiouridylate)(34)-methyltransferase activity"/>
    <property type="evidence" value="ECO:0007669"/>
    <property type="project" value="UniProtKB-EC"/>
</dbReference>
<dbReference type="Proteomes" id="UP000054662">
    <property type="component" value="Unassembled WGS sequence"/>
</dbReference>
<dbReference type="Gene3D" id="3.50.50.60">
    <property type="entry name" value="FAD/NAD(P)-binding domain"/>
    <property type="match status" value="1"/>
</dbReference>
<keyword evidence="3 10" id="KW-0285">Flavoprotein</keyword>
<dbReference type="InterPro" id="IPR047785">
    <property type="entry name" value="tRNA_MNMC2"/>
</dbReference>
<dbReference type="OrthoDB" id="9786494at2"/>
<evidence type="ECO:0000313" key="14">
    <source>
        <dbReference type="Proteomes" id="UP000054662"/>
    </source>
</evidence>
<dbReference type="SUPFAM" id="SSF51905">
    <property type="entry name" value="FAD/NAD(P)-binding domain"/>
    <property type="match status" value="1"/>
</dbReference>
<dbReference type="GO" id="GO:0032259">
    <property type="term" value="P:methylation"/>
    <property type="evidence" value="ECO:0007669"/>
    <property type="project" value="UniProtKB-KW"/>
</dbReference>
<keyword evidence="6 10" id="KW-0819">tRNA processing</keyword>
<evidence type="ECO:0000313" key="13">
    <source>
        <dbReference type="EMBL" id="KTD81381.1"/>
    </source>
</evidence>
<keyword evidence="14" id="KW-1185">Reference proteome</keyword>
<reference evidence="13 14" key="1">
    <citation type="submission" date="2015-11" db="EMBL/GenBank/DDBJ databases">
        <title>Genomic analysis of 38 Legionella species identifies large and diverse effector repertoires.</title>
        <authorList>
            <person name="Burstein D."/>
            <person name="Amaro F."/>
            <person name="Zusman T."/>
            <person name="Lifshitz Z."/>
            <person name="Cohen O."/>
            <person name="Gilbert J.A."/>
            <person name="Pupko T."/>
            <person name="Shuman H.A."/>
            <person name="Segal G."/>
        </authorList>
    </citation>
    <scope>NUCLEOTIDE SEQUENCE [LARGE SCALE GENOMIC DNA]</scope>
    <source>
        <strain evidence="13 14">ATCC 49508</strain>
    </source>
</reference>
<dbReference type="STRING" id="45076.Lwor_0658"/>
<evidence type="ECO:0000256" key="4">
    <source>
        <dbReference type="ARBA" id="ARBA00022679"/>
    </source>
</evidence>
<evidence type="ECO:0000256" key="6">
    <source>
        <dbReference type="ARBA" id="ARBA00022694"/>
    </source>
</evidence>
<dbReference type="Gene3D" id="3.30.9.10">
    <property type="entry name" value="D-Amino Acid Oxidase, subunit A, domain 2"/>
    <property type="match status" value="1"/>
</dbReference>
<evidence type="ECO:0000256" key="5">
    <source>
        <dbReference type="ARBA" id="ARBA00022691"/>
    </source>
</evidence>
<dbReference type="GO" id="GO:0002097">
    <property type="term" value="P:tRNA wobble base modification"/>
    <property type="evidence" value="ECO:0007669"/>
    <property type="project" value="UniProtKB-UniRule"/>
</dbReference>
<dbReference type="HAMAP" id="MF_01102">
    <property type="entry name" value="MnmC"/>
    <property type="match status" value="1"/>
</dbReference>
<comment type="function">
    <text evidence="10">Catalyzes the last two steps in the biosynthesis of 5-methylaminomethyl-2-thiouridine (mnm(5)s(2)U) at the wobble position (U34) in tRNA. Catalyzes the FAD-dependent demodification of cmnm(5)s(2)U34 to nm(5)s(2)U34, followed by the transfer of a methyl group from S-adenosyl-L-methionine to nm(5)s(2)U34, to form mnm(5)s(2)U34.</text>
</comment>
<dbReference type="GO" id="GO:0016645">
    <property type="term" value="F:oxidoreductase activity, acting on the CH-NH group of donors"/>
    <property type="evidence" value="ECO:0007669"/>
    <property type="project" value="InterPro"/>
</dbReference>
<comment type="caution">
    <text evidence="13">The sequence shown here is derived from an EMBL/GenBank/DDBJ whole genome shotgun (WGS) entry which is preliminary data.</text>
</comment>
<feature type="region of interest" description="tRNA (mnm(5)s(2)U34)-methyltransferase" evidence="10">
    <location>
        <begin position="1"/>
        <end position="253"/>
    </location>
</feature>
<dbReference type="NCBIfam" id="TIGR03197">
    <property type="entry name" value="MnmC_Cterm"/>
    <property type="match status" value="1"/>
</dbReference>
<protein>
    <recommendedName>
        <fullName evidence="10">tRNA 5-methylaminomethyl-2-thiouridine biosynthesis bifunctional protein MnmC</fullName>
        <shortName evidence="10">tRNA mnm(5)s(2)U biosynthesis bifunctional protein</shortName>
    </recommendedName>
    <domain>
        <recommendedName>
            <fullName evidence="10">tRNA (mnm(5)s(2)U34)-methyltransferase</fullName>
            <ecNumber evidence="10">2.1.1.61</ecNumber>
        </recommendedName>
    </domain>
    <domain>
        <recommendedName>
            <fullName evidence="10">FAD-dependent cmnm(5)s(2)U34 oxidoreductase</fullName>
            <ecNumber evidence="10">1.5.-.-</ecNumber>
        </recommendedName>
    </domain>
</protein>
<keyword evidence="7 10" id="KW-0274">FAD</keyword>
<comment type="cofactor">
    <cofactor evidence="10">
        <name>FAD</name>
        <dbReference type="ChEBI" id="CHEBI:57692"/>
    </cofactor>
</comment>
<organism evidence="13 14">
    <name type="scientific">Legionella worsleiensis</name>
    <dbReference type="NCBI Taxonomy" id="45076"/>
    <lineage>
        <taxon>Bacteria</taxon>
        <taxon>Pseudomonadati</taxon>
        <taxon>Pseudomonadota</taxon>
        <taxon>Gammaproteobacteria</taxon>
        <taxon>Legionellales</taxon>
        <taxon>Legionellaceae</taxon>
        <taxon>Legionella</taxon>
    </lineage>
</organism>
<dbReference type="GO" id="GO:0050660">
    <property type="term" value="F:flavin adenine dinucleotide binding"/>
    <property type="evidence" value="ECO:0007669"/>
    <property type="project" value="UniProtKB-UniRule"/>
</dbReference>
<dbReference type="InterPro" id="IPR036188">
    <property type="entry name" value="FAD/NAD-bd_sf"/>
</dbReference>
<dbReference type="Pfam" id="PF05430">
    <property type="entry name" value="Methyltransf_30"/>
    <property type="match status" value="1"/>
</dbReference>
<comment type="subcellular location">
    <subcellularLocation>
        <location evidence="10">Cytoplasm</location>
    </subcellularLocation>
</comment>
<sequence length="668" mass="74518">MSKPFAPIEVANLDWHNDLPFSKRYEDVYSSSESGIRQSRYVFINGNHLLERWSELPNSTDTLFNIGETGFGSGLNFLVTLKLWEEFAPASARLHYFSCEKHPLRLSDLQRCLALWPELSQYAIQLYEQYPVLTQGYHHLSFCNGRIKLTLMLGDALECFEQLLVCGDAILESKLRQSFIDAWYLDGFSPAKNEDMWSYPLFSVLAMLSKENATYATYTAAQIVKSSLSQAGFTVEKKKGFGPKRHMLSGVYKKPQSHYYSVKQTPWHASIPFKSENKTAHIIGGGLAGCFMAHCLANRGWTVTLFDERHAVGAGASGNYQAVLFPKLSAYDSPLTQLMLSSFLYANKIYKGMLRQYPELGELNGSLLLAYDDKELQRQTSLETWLHHYPELGQLITADAASKLSGISINHPGLYIPLSGWINSPVLCELLIDRKGIILNTNTTVDSFSYNGKSWIINENAADVLIICSGNKTAAFNQTQYLPIKPIRGQMSTIAATSDSSLLKIPICGDGHVLPAMNGCHSFGASYNLGDSSEQIQEEDDLSNLCKLLNISSSDLWSKEILHHWAAVRASTPDYLPLVGPVVKRDEFIEQFSALELNSKRWIGNPGPYIPGLYVCAGFGSRGLTTIPLCAEWLASLINNEIGCIPRTLIKAISPTRFLRKNIIRGVR</sequence>
<accession>A0A0W1AJ66</accession>
<evidence type="ECO:0000256" key="2">
    <source>
        <dbReference type="ARBA" id="ARBA00022603"/>
    </source>
</evidence>
<dbReference type="InterPro" id="IPR017610">
    <property type="entry name" value="tRNA_S-uridine_synth_MnmC_C"/>
</dbReference>
<feature type="domain" description="MnmC-like methyltransferase" evidence="12">
    <location>
        <begin position="117"/>
        <end position="252"/>
    </location>
</feature>
<dbReference type="EC" id="1.5.-.-" evidence="10"/>
<dbReference type="RefSeq" id="WP_058492493.1">
    <property type="nucleotide sequence ID" value="NZ_CBCRUR010000010.1"/>
</dbReference>
<proteinExistence type="inferred from homology"/>
<dbReference type="InterPro" id="IPR029063">
    <property type="entry name" value="SAM-dependent_MTases_sf"/>
</dbReference>
<dbReference type="Gene3D" id="3.40.50.150">
    <property type="entry name" value="Vaccinia Virus protein VP39"/>
    <property type="match status" value="1"/>
</dbReference>
<keyword evidence="5 10" id="KW-0949">S-adenosyl-L-methionine</keyword>
<gene>
    <name evidence="10 13" type="primary">mnmC</name>
    <name evidence="13" type="ORF">Lwor_0658</name>
</gene>
<evidence type="ECO:0000256" key="1">
    <source>
        <dbReference type="ARBA" id="ARBA00022490"/>
    </source>
</evidence>
<evidence type="ECO:0000259" key="11">
    <source>
        <dbReference type="Pfam" id="PF01266"/>
    </source>
</evidence>
<dbReference type="GO" id="GO:0005737">
    <property type="term" value="C:cytoplasm"/>
    <property type="evidence" value="ECO:0007669"/>
    <property type="project" value="UniProtKB-SubCell"/>
</dbReference>
<comment type="similarity">
    <text evidence="10">In the C-terminal section; belongs to the DAO family.</text>
</comment>
<keyword evidence="1 10" id="KW-0963">Cytoplasm</keyword>
<feature type="region of interest" description="FAD-dependent cmnm(5)s(2)U34 oxidoreductase" evidence="10">
    <location>
        <begin position="283"/>
        <end position="668"/>
    </location>
</feature>
<dbReference type="PANTHER" id="PTHR13847">
    <property type="entry name" value="SARCOSINE DEHYDROGENASE-RELATED"/>
    <property type="match status" value="1"/>
</dbReference>
<dbReference type="InterPro" id="IPR006076">
    <property type="entry name" value="FAD-dep_OxRdtase"/>
</dbReference>
<dbReference type="EMBL" id="LNZC01000005">
    <property type="protein sequence ID" value="KTD81381.1"/>
    <property type="molecule type" value="Genomic_DNA"/>
</dbReference>
<dbReference type="InterPro" id="IPR008471">
    <property type="entry name" value="MnmC-like_methylTransf"/>
</dbReference>
<comment type="similarity">
    <text evidence="10">In the N-terminal section; belongs to the methyltransferase superfamily. tRNA (mnm(5)s(2)U34)-methyltransferase family.</text>
</comment>
<dbReference type="PANTHER" id="PTHR13847:SF283">
    <property type="entry name" value="TRNA 5-METHYLAMINOMETHYL-2-THIOURIDINE BIOSYNTHESIS BIFUNCTIONAL PROTEIN MNMC"/>
    <property type="match status" value="1"/>
</dbReference>
<keyword evidence="9 10" id="KW-0511">Multifunctional enzyme</keyword>
<dbReference type="AlphaFoldDB" id="A0A0W1AJ66"/>
<dbReference type="Pfam" id="PF01266">
    <property type="entry name" value="DAO"/>
    <property type="match status" value="1"/>
</dbReference>
<evidence type="ECO:0000256" key="7">
    <source>
        <dbReference type="ARBA" id="ARBA00022827"/>
    </source>
</evidence>
<comment type="catalytic activity">
    <reaction evidence="10">
        <text>5-aminomethyl-2-thiouridine(34) in tRNA + S-adenosyl-L-methionine = 5-methylaminomethyl-2-thiouridine(34) in tRNA + S-adenosyl-L-homocysteine + H(+)</text>
        <dbReference type="Rhea" id="RHEA:19569"/>
        <dbReference type="Rhea" id="RHEA-COMP:10195"/>
        <dbReference type="Rhea" id="RHEA-COMP:10197"/>
        <dbReference type="ChEBI" id="CHEBI:15378"/>
        <dbReference type="ChEBI" id="CHEBI:57856"/>
        <dbReference type="ChEBI" id="CHEBI:59789"/>
        <dbReference type="ChEBI" id="CHEBI:74454"/>
        <dbReference type="ChEBI" id="CHEBI:74455"/>
        <dbReference type="EC" id="2.1.1.61"/>
    </reaction>
</comment>
<keyword evidence="8 10" id="KW-0560">Oxidoreductase</keyword>
<name>A0A0W1AJ66_9GAMM</name>
<feature type="domain" description="FAD dependent oxidoreductase" evidence="11">
    <location>
        <begin position="282"/>
        <end position="637"/>
    </location>
</feature>
<dbReference type="PATRIC" id="fig|45076.6.peg.722"/>
<dbReference type="NCBIfam" id="NF033855">
    <property type="entry name" value="tRNA_MNMC2"/>
    <property type="match status" value="1"/>
</dbReference>
<keyword evidence="4 10" id="KW-0808">Transferase</keyword>
<keyword evidence="2 10" id="KW-0489">Methyltransferase</keyword>
<evidence type="ECO:0000256" key="8">
    <source>
        <dbReference type="ARBA" id="ARBA00023002"/>
    </source>
</evidence>